<accession>A8MBR6</accession>
<evidence type="ECO:0000256" key="1">
    <source>
        <dbReference type="SAM" id="Coils"/>
    </source>
</evidence>
<dbReference type="eggNOG" id="arCOG11250">
    <property type="taxonomic scope" value="Archaea"/>
</dbReference>
<dbReference type="OrthoDB" id="385376at2157"/>
<evidence type="ECO:0000313" key="3">
    <source>
        <dbReference type="Proteomes" id="UP000001137"/>
    </source>
</evidence>
<proteinExistence type="predicted"/>
<evidence type="ECO:0008006" key="4">
    <source>
        <dbReference type="Google" id="ProtNLM"/>
    </source>
</evidence>
<dbReference type="EMBL" id="CP000852">
    <property type="protein sequence ID" value="ABW01259.1"/>
    <property type="molecule type" value="Genomic_DNA"/>
</dbReference>
<dbReference type="HOGENOM" id="CLU_1521793_0_0_2"/>
<name>A8MBR6_CALMQ</name>
<dbReference type="AlphaFoldDB" id="A8MBR6"/>
<evidence type="ECO:0000313" key="2">
    <source>
        <dbReference type="EMBL" id="ABW01259.1"/>
    </source>
</evidence>
<dbReference type="Proteomes" id="UP000001137">
    <property type="component" value="Chromosome"/>
</dbReference>
<dbReference type="GeneID" id="5708777"/>
<gene>
    <name evidence="2" type="ordered locus">Cmaq_0414</name>
</gene>
<keyword evidence="1" id="KW-0175">Coiled coil</keyword>
<reference evidence="2 3" key="1">
    <citation type="submission" date="2007-10" db="EMBL/GenBank/DDBJ databases">
        <title>Complete sequence of Caldivirga maquilingensis IC-167.</title>
        <authorList>
            <consortium name="US DOE Joint Genome Institute"/>
            <person name="Copeland A."/>
            <person name="Lucas S."/>
            <person name="Lapidus A."/>
            <person name="Barry K."/>
            <person name="Glavina del Rio T."/>
            <person name="Dalin E."/>
            <person name="Tice H."/>
            <person name="Pitluck S."/>
            <person name="Saunders E."/>
            <person name="Brettin T."/>
            <person name="Bruce D."/>
            <person name="Detter J.C."/>
            <person name="Han C."/>
            <person name="Schmutz J."/>
            <person name="Larimer F."/>
            <person name="Land M."/>
            <person name="Hauser L."/>
            <person name="Kyrpides N."/>
            <person name="Ivanova N."/>
            <person name="Biddle J.F."/>
            <person name="Zhang Z."/>
            <person name="Fitz-Gibbon S.T."/>
            <person name="Lowe T.M."/>
            <person name="Saltikov C."/>
            <person name="House C.H."/>
            <person name="Richardson P."/>
        </authorList>
    </citation>
    <scope>NUCLEOTIDE SEQUENCE [LARGE SCALE GENOMIC DNA]</scope>
    <source>
        <strain evidence="3">ATCC 700844 / DSM 13496 / JCM 10307 / IC-167</strain>
    </source>
</reference>
<keyword evidence="3" id="KW-1185">Reference proteome</keyword>
<dbReference type="RefSeq" id="WP_012185479.1">
    <property type="nucleotide sequence ID" value="NC_009954.1"/>
</dbReference>
<organism evidence="2 3">
    <name type="scientific">Caldivirga maquilingensis (strain ATCC 700844 / DSM 13496 / JCM 10307 / IC-167)</name>
    <dbReference type="NCBI Taxonomy" id="397948"/>
    <lineage>
        <taxon>Archaea</taxon>
        <taxon>Thermoproteota</taxon>
        <taxon>Thermoprotei</taxon>
        <taxon>Thermoproteales</taxon>
        <taxon>Thermoproteaceae</taxon>
        <taxon>Caldivirga</taxon>
    </lineage>
</organism>
<dbReference type="KEGG" id="cma:Cmaq_0414"/>
<feature type="coiled-coil region" evidence="1">
    <location>
        <begin position="10"/>
        <end position="37"/>
    </location>
</feature>
<protein>
    <recommendedName>
        <fullName evidence="4">Rubrerythrin diiron-binding domain-containing protein</fullName>
    </recommendedName>
</protein>
<sequence length="176" mass="19958">MVTRDFNAALISMLRNLEEVEDELAELYGELSELATDELSRISLQLISRDSAKHRDILKGIEETLLSGLKGSLNVEGVVSMNRELEGRLSRIRECAAMVRGGVAKDLANRLMELEDYESIALSMYEYVLSSYESSSRVLTSEEMSRMEVIKSIIRSIIDDERFHKELIGRLSNLTH</sequence>